<name>A0A3L6NBM2_FUSOX</name>
<accession>A0A3L6NBM2</accession>
<comment type="caution">
    <text evidence="4">The sequence shown here is derived from an EMBL/GenBank/DDBJ whole genome shotgun (WGS) entry which is preliminary data.</text>
</comment>
<evidence type="ECO:0000256" key="1">
    <source>
        <dbReference type="SAM" id="Coils"/>
    </source>
</evidence>
<evidence type="ECO:0000256" key="2">
    <source>
        <dbReference type="SAM" id="MobiDB-lite"/>
    </source>
</evidence>
<feature type="coiled-coil region" evidence="1">
    <location>
        <begin position="245"/>
        <end position="286"/>
    </location>
</feature>
<feature type="compositionally biased region" description="Pro residues" evidence="2">
    <location>
        <begin position="199"/>
        <end position="215"/>
    </location>
</feature>
<proteinExistence type="predicted"/>
<dbReference type="EMBL" id="MRCU01000007">
    <property type="protein sequence ID" value="RKK15142.1"/>
    <property type="molecule type" value="Genomic_DNA"/>
</dbReference>
<keyword evidence="1" id="KW-0175">Coiled coil</keyword>
<feature type="transmembrane region" description="Helical" evidence="3">
    <location>
        <begin position="380"/>
        <end position="400"/>
    </location>
</feature>
<gene>
    <name evidence="4" type="ORF">BFJ65_g11684</name>
</gene>
<evidence type="ECO:0000313" key="4">
    <source>
        <dbReference type="EMBL" id="RKK15142.1"/>
    </source>
</evidence>
<reference evidence="4" key="1">
    <citation type="journal article" date="2018" name="Sci. Rep.">
        <title>Characterisation of pathogen-specific regions and novel effector candidates in Fusarium oxysporum f. sp. cepae.</title>
        <authorList>
            <person name="Armitage A.D."/>
            <person name="Taylor A."/>
            <person name="Sobczyk M.K."/>
            <person name="Baxter L."/>
            <person name="Greenfield B.P."/>
            <person name="Bates H.J."/>
            <person name="Wilson F."/>
            <person name="Jackson A.C."/>
            <person name="Ott S."/>
            <person name="Harrison R.J."/>
            <person name="Clarkson J.P."/>
        </authorList>
    </citation>
    <scope>NUCLEOTIDE SEQUENCE [LARGE SCALE GENOMIC DNA]</scope>
    <source>
        <strain evidence="4">FoC_Fus2</strain>
    </source>
</reference>
<dbReference type="Proteomes" id="UP000270866">
    <property type="component" value="Chromosome 9"/>
</dbReference>
<organism evidence="4">
    <name type="scientific">Fusarium oxysporum f. sp. cepae</name>
    <dbReference type="NCBI Taxonomy" id="396571"/>
    <lineage>
        <taxon>Eukaryota</taxon>
        <taxon>Fungi</taxon>
        <taxon>Dikarya</taxon>
        <taxon>Ascomycota</taxon>
        <taxon>Pezizomycotina</taxon>
        <taxon>Sordariomycetes</taxon>
        <taxon>Hypocreomycetidae</taxon>
        <taxon>Hypocreales</taxon>
        <taxon>Nectriaceae</taxon>
        <taxon>Fusarium</taxon>
        <taxon>Fusarium oxysporum species complex</taxon>
    </lineage>
</organism>
<keyword evidence="3" id="KW-1133">Transmembrane helix</keyword>
<feature type="region of interest" description="Disordered" evidence="2">
    <location>
        <begin position="191"/>
        <end position="228"/>
    </location>
</feature>
<protein>
    <submittedName>
        <fullName evidence="4">Uncharacterized protein</fullName>
    </submittedName>
</protein>
<feature type="compositionally biased region" description="Basic and acidic residues" evidence="2">
    <location>
        <begin position="217"/>
        <end position="227"/>
    </location>
</feature>
<sequence>MATLSSLDVNNITPAVVTWRWINETRFLVGPDPQIRDITITTRFDSQETLFDLNIPIRLKGIKTGTFLIVRVLPSSISSFDFIEAPSVPDEVRDKFHSSTLLLDFRLNQRPKLLVSVEADEPLSPQRTQSGAVLDALRELANVTVFSVYIANSATSKAQLQQIRHAISDGLFLFIQDDLTTMFRGTGGKIVTLPSSTQLPPPAYDETEPPPPPTPIYDRKRPRKDDREERDDDIALIWAKLEMIQTRHSEELYALRDENKDLKQEINDLRERLIESERKRQDLEEEFGSLAGLTSERVRELEEHTDVTFSEVWQDMGELTSEVNAMKLRIDEDELANRVKFRSSSSGLGNLTGPCCGYTLPSDHRANDGAPRRQQDQTLAVSWAIFGAVAVALAFAFLAATDTIPSDLTREWTMVSGMATTPSPSYIFSIAHQSIPASKCSRFHSPFSPILTCICI</sequence>
<dbReference type="AlphaFoldDB" id="A0A3L6NBM2"/>
<keyword evidence="3" id="KW-0812">Transmembrane</keyword>
<keyword evidence="3" id="KW-0472">Membrane</keyword>
<dbReference type="Gene3D" id="1.10.287.1490">
    <property type="match status" value="1"/>
</dbReference>
<evidence type="ECO:0000256" key="3">
    <source>
        <dbReference type="SAM" id="Phobius"/>
    </source>
</evidence>